<dbReference type="GO" id="GO:0042834">
    <property type="term" value="F:peptidoglycan binding"/>
    <property type="evidence" value="ECO:0007669"/>
    <property type="project" value="InterPro"/>
</dbReference>
<accession>A0A4Q0PD83</accession>
<feature type="domain" description="SPOR" evidence="2">
    <location>
        <begin position="56"/>
        <end position="125"/>
    </location>
</feature>
<dbReference type="Proteomes" id="UP000289238">
    <property type="component" value="Unassembled WGS sequence"/>
</dbReference>
<dbReference type="SUPFAM" id="SSF110997">
    <property type="entry name" value="Sporulation related repeat"/>
    <property type="match status" value="1"/>
</dbReference>
<evidence type="ECO:0000313" key="3">
    <source>
        <dbReference type="EMBL" id="RXG24651.1"/>
    </source>
</evidence>
<protein>
    <submittedName>
        <fullName evidence="3">Sporulation related protein</fullName>
    </submittedName>
</protein>
<comment type="caution">
    <text evidence="3">The sequence shown here is derived from an EMBL/GenBank/DDBJ whole genome shotgun (WGS) entry which is preliminary data.</text>
</comment>
<gene>
    <name evidence="3" type="ORF">DSM00_443</name>
</gene>
<evidence type="ECO:0000259" key="2">
    <source>
        <dbReference type="Pfam" id="PF05036"/>
    </source>
</evidence>
<sequence>MKRTFLKPLLFCFLGGIITSNLNAQTATSNIIQDSRIPELLSLKSKMTNDDELIDRYKVQLYYGTVTGANSVHSKYRSRFTEWNPKIVYESPNYKVWVGNFRSRLEADRALIQIQKLFPNAFVMKPER</sequence>
<feature type="signal peptide" evidence="1">
    <location>
        <begin position="1"/>
        <end position="24"/>
    </location>
</feature>
<proteinExistence type="predicted"/>
<evidence type="ECO:0000256" key="1">
    <source>
        <dbReference type="SAM" id="SignalP"/>
    </source>
</evidence>
<feature type="chain" id="PRO_5020332937" evidence="1">
    <location>
        <begin position="25"/>
        <end position="128"/>
    </location>
</feature>
<dbReference type="AlphaFoldDB" id="A0A4Q0PD83"/>
<evidence type="ECO:0000313" key="4">
    <source>
        <dbReference type="Proteomes" id="UP000289238"/>
    </source>
</evidence>
<organism evidence="3 4">
    <name type="scientific">Leeuwenhoekiella aequorea</name>
    <dbReference type="NCBI Taxonomy" id="283736"/>
    <lineage>
        <taxon>Bacteria</taxon>
        <taxon>Pseudomonadati</taxon>
        <taxon>Bacteroidota</taxon>
        <taxon>Flavobacteriia</taxon>
        <taxon>Flavobacteriales</taxon>
        <taxon>Flavobacteriaceae</taxon>
        <taxon>Leeuwenhoekiella</taxon>
    </lineage>
</organism>
<keyword evidence="4" id="KW-1185">Reference proteome</keyword>
<dbReference type="OrthoDB" id="2473397at2"/>
<reference evidence="3 4" key="1">
    <citation type="submission" date="2018-07" db="EMBL/GenBank/DDBJ databases">
        <title>Leeuwenhoekiella genomics.</title>
        <authorList>
            <person name="Tahon G."/>
            <person name="Willems A."/>
        </authorList>
    </citation>
    <scope>NUCLEOTIDE SEQUENCE [LARGE SCALE GENOMIC DNA]</scope>
    <source>
        <strain evidence="3 4">LMG 22550</strain>
    </source>
</reference>
<dbReference type="Pfam" id="PF05036">
    <property type="entry name" value="SPOR"/>
    <property type="match status" value="1"/>
</dbReference>
<keyword evidence="1" id="KW-0732">Signal</keyword>
<dbReference type="InterPro" id="IPR007730">
    <property type="entry name" value="SPOR-like_dom"/>
</dbReference>
<dbReference type="RefSeq" id="WP_128756377.1">
    <property type="nucleotide sequence ID" value="NZ_QOVM01000001.1"/>
</dbReference>
<name>A0A4Q0PD83_9FLAO</name>
<dbReference type="Gene3D" id="3.30.70.1070">
    <property type="entry name" value="Sporulation related repeat"/>
    <property type="match status" value="1"/>
</dbReference>
<dbReference type="InterPro" id="IPR036680">
    <property type="entry name" value="SPOR-like_sf"/>
</dbReference>
<dbReference type="EMBL" id="QOVM01000001">
    <property type="protein sequence ID" value="RXG24651.1"/>
    <property type="molecule type" value="Genomic_DNA"/>
</dbReference>